<dbReference type="EMBL" id="KQ982762">
    <property type="protein sequence ID" value="KYQ51090.1"/>
    <property type="molecule type" value="Genomic_DNA"/>
</dbReference>
<dbReference type="InterPro" id="IPR013783">
    <property type="entry name" value="Ig-like_fold"/>
</dbReference>
<dbReference type="SUPFAM" id="SSF81296">
    <property type="entry name" value="E set domains"/>
    <property type="match status" value="1"/>
</dbReference>
<organism evidence="2 3">
    <name type="scientific">Mycetomoellerius zeteki</name>
    <dbReference type="NCBI Taxonomy" id="64791"/>
    <lineage>
        <taxon>Eukaryota</taxon>
        <taxon>Metazoa</taxon>
        <taxon>Ecdysozoa</taxon>
        <taxon>Arthropoda</taxon>
        <taxon>Hexapoda</taxon>
        <taxon>Insecta</taxon>
        <taxon>Pterygota</taxon>
        <taxon>Neoptera</taxon>
        <taxon>Endopterygota</taxon>
        <taxon>Hymenoptera</taxon>
        <taxon>Apocrita</taxon>
        <taxon>Aculeata</taxon>
        <taxon>Formicoidea</taxon>
        <taxon>Formicidae</taxon>
        <taxon>Myrmicinae</taxon>
        <taxon>Mycetomoellerius</taxon>
    </lineage>
</organism>
<feature type="region of interest" description="Disordered" evidence="1">
    <location>
        <begin position="138"/>
        <end position="161"/>
    </location>
</feature>
<proteinExistence type="predicted"/>
<accession>A0A151WT76</accession>
<dbReference type="Gene3D" id="2.60.40.10">
    <property type="entry name" value="Immunoglobulins"/>
    <property type="match status" value="1"/>
</dbReference>
<keyword evidence="3" id="KW-1185">Reference proteome</keyword>
<name>A0A151WT76_9HYME</name>
<sequence>MREKLPDGNSEVVAVGGAHWRPASTGAPDSPSDVGDALKSVLSGDATPGVSCGLLSTSERELVNSPIIQTAQPPGIPRSAKSLRCSCTGRLELSILGKNFLKDTRIIFQLAPTETVSVKLFAMSSGKTSESHTFLCTAASTPPQPSTSKIESISSPLTNGDTNHLATSSSAVSLAVDIASSSKFDY</sequence>
<feature type="region of interest" description="Disordered" evidence="1">
    <location>
        <begin position="1"/>
        <end position="40"/>
    </location>
</feature>
<protein>
    <submittedName>
        <fullName evidence="2">Uncharacterized protein</fullName>
    </submittedName>
</protein>
<reference evidence="2 3" key="1">
    <citation type="submission" date="2015-09" db="EMBL/GenBank/DDBJ databases">
        <title>Trachymyrmex zeteki WGS genome.</title>
        <authorList>
            <person name="Nygaard S."/>
            <person name="Hu H."/>
            <person name="Boomsma J."/>
            <person name="Zhang G."/>
        </authorList>
    </citation>
    <scope>NUCLEOTIDE SEQUENCE [LARGE SCALE GENOMIC DNA]</scope>
    <source>
        <strain evidence="2">Tzet28-1</strain>
        <tissue evidence="2">Whole body</tissue>
    </source>
</reference>
<evidence type="ECO:0000256" key="1">
    <source>
        <dbReference type="SAM" id="MobiDB-lite"/>
    </source>
</evidence>
<evidence type="ECO:0000313" key="3">
    <source>
        <dbReference type="Proteomes" id="UP000075809"/>
    </source>
</evidence>
<dbReference type="Proteomes" id="UP000075809">
    <property type="component" value="Unassembled WGS sequence"/>
</dbReference>
<evidence type="ECO:0000313" key="2">
    <source>
        <dbReference type="EMBL" id="KYQ51090.1"/>
    </source>
</evidence>
<dbReference type="InterPro" id="IPR014756">
    <property type="entry name" value="Ig_E-set"/>
</dbReference>
<gene>
    <name evidence="2" type="ORF">ALC60_09888</name>
</gene>
<dbReference type="AlphaFoldDB" id="A0A151WT76"/>
<dbReference type="STRING" id="64791.A0A151WT76"/>